<dbReference type="RefSeq" id="WP_167146940.1">
    <property type="nucleotide sequence ID" value="NZ_JAAMOX010000001.1"/>
</dbReference>
<protein>
    <submittedName>
        <fullName evidence="2">Magnesium chelatase family protein</fullName>
    </submittedName>
</protein>
<dbReference type="InterPro" id="IPR027417">
    <property type="entry name" value="P-loop_NTPase"/>
</dbReference>
<dbReference type="InterPro" id="IPR020568">
    <property type="entry name" value="Ribosomal_Su5_D2-typ_SF"/>
</dbReference>
<accession>A0A7X5TS29</accession>
<feature type="domain" description="AAA+ ATPase" evidence="1">
    <location>
        <begin position="247"/>
        <end position="430"/>
    </location>
</feature>
<comment type="caution">
    <text evidence="2">The sequence shown here is derived from an EMBL/GenBank/DDBJ whole genome shotgun (WGS) entry which is preliminary data.</text>
</comment>
<dbReference type="InterPro" id="IPR025158">
    <property type="entry name" value="Mg_chelat-rel_C"/>
</dbReference>
<dbReference type="PANTHER" id="PTHR32039:SF7">
    <property type="entry name" value="COMPETENCE PROTEIN COMM"/>
    <property type="match status" value="1"/>
</dbReference>
<dbReference type="AlphaFoldDB" id="A0A7X5TS29"/>
<dbReference type="Pfam" id="PF01078">
    <property type="entry name" value="Mg_chelatase"/>
    <property type="match status" value="1"/>
</dbReference>
<name>A0A7X5TS29_9MICO</name>
<dbReference type="SUPFAM" id="SSF52540">
    <property type="entry name" value="P-loop containing nucleoside triphosphate hydrolases"/>
    <property type="match status" value="1"/>
</dbReference>
<organism evidence="2 3">
    <name type="scientific">Lysinibacter cavernae</name>
    <dbReference type="NCBI Taxonomy" id="1640652"/>
    <lineage>
        <taxon>Bacteria</taxon>
        <taxon>Bacillati</taxon>
        <taxon>Actinomycetota</taxon>
        <taxon>Actinomycetes</taxon>
        <taxon>Micrococcales</taxon>
        <taxon>Microbacteriaceae</taxon>
        <taxon>Lysinibacter</taxon>
    </lineage>
</organism>
<dbReference type="SMART" id="SM00382">
    <property type="entry name" value="AAA"/>
    <property type="match status" value="1"/>
</dbReference>
<dbReference type="InterPro" id="IPR003593">
    <property type="entry name" value="AAA+_ATPase"/>
</dbReference>
<evidence type="ECO:0000313" key="3">
    <source>
        <dbReference type="Proteomes" id="UP000541033"/>
    </source>
</evidence>
<evidence type="ECO:0000259" key="1">
    <source>
        <dbReference type="SMART" id="SM00382"/>
    </source>
</evidence>
<dbReference type="InterPro" id="IPR045006">
    <property type="entry name" value="CHLI-like"/>
</dbReference>
<dbReference type="InterPro" id="IPR000523">
    <property type="entry name" value="Mg_chelatse_chII-like_cat_dom"/>
</dbReference>
<proteinExistence type="predicted"/>
<dbReference type="Gene3D" id="3.30.230.10">
    <property type="match status" value="1"/>
</dbReference>
<dbReference type="EMBL" id="JAAMOX010000001">
    <property type="protein sequence ID" value="NIH52420.1"/>
    <property type="molecule type" value="Genomic_DNA"/>
</dbReference>
<dbReference type="GO" id="GO:0005524">
    <property type="term" value="F:ATP binding"/>
    <property type="evidence" value="ECO:0007669"/>
    <property type="project" value="InterPro"/>
</dbReference>
<dbReference type="Proteomes" id="UP000541033">
    <property type="component" value="Unassembled WGS sequence"/>
</dbReference>
<dbReference type="Pfam" id="PF13541">
    <property type="entry name" value="ChlI"/>
    <property type="match status" value="1"/>
</dbReference>
<dbReference type="Gene3D" id="3.40.50.300">
    <property type="entry name" value="P-loop containing nucleotide triphosphate hydrolases"/>
    <property type="match status" value="1"/>
</dbReference>
<reference evidence="2 3" key="1">
    <citation type="submission" date="2020-02" db="EMBL/GenBank/DDBJ databases">
        <title>Sequencing the genomes of 1000 actinobacteria strains.</title>
        <authorList>
            <person name="Klenk H.-P."/>
        </authorList>
    </citation>
    <scope>NUCLEOTIDE SEQUENCE [LARGE SCALE GENOMIC DNA]</scope>
    <source>
        <strain evidence="2 3">DSM 27960</strain>
    </source>
</reference>
<sequence>MPVASTRSVALNGIDGHLVEVEADVSQTLPGFVIIGLPDAALGEARERVRLAASNSGCALTDRKLTVNLSPASLPKHGSSFDLAIALACLAAAGSISATSVRRVVHVGELRLDGRLRPSAGVLPAALSARRAGADTVMVPAGNVAEASLVSGLEVVGVHTLREAAIWHGGEFARLVQLDHDGSNPISDADGFGESSADASVVVAPGEPGLRVGPGGDGAVQSAPDGDLSDVVGNPDAVESLIVAAAGGHNLSLLGPPGSGKTMLAARLSGLLPDLDEEASLEASCIRSLAGHPLNGGLVTRPPIESPHHTASAAAMIGGGSTIIRPGAAARAAHGILFLDEAPEFAPAVLDSLRQPLESGTITIHRARVTASFPGRFQLVLAANPCPCGNYGVRDSECTCPPTLRRRYLGRISGPLNDRIDIHLAVNRITANQLRVADEIPRISTADGRARVEAARERARARLKTTPWRTNSQVPGTWLRHPDNRLPYPTVRSLDLALERGLITMRGFDRVLRLSWTLADLGLEPQPTKEHVGQALYLRRGVSS</sequence>
<dbReference type="SUPFAM" id="SSF54211">
    <property type="entry name" value="Ribosomal protein S5 domain 2-like"/>
    <property type="match status" value="1"/>
</dbReference>
<dbReference type="InterPro" id="IPR014721">
    <property type="entry name" value="Ribsml_uS5_D2-typ_fold_subgr"/>
</dbReference>
<dbReference type="PANTHER" id="PTHR32039">
    <property type="entry name" value="MAGNESIUM-CHELATASE SUBUNIT CHLI"/>
    <property type="match status" value="1"/>
</dbReference>
<dbReference type="CDD" id="cd00009">
    <property type="entry name" value="AAA"/>
    <property type="match status" value="1"/>
</dbReference>
<dbReference type="Pfam" id="PF13335">
    <property type="entry name" value="Mg_chelatase_C"/>
    <property type="match status" value="1"/>
</dbReference>
<evidence type="ECO:0000313" key="2">
    <source>
        <dbReference type="EMBL" id="NIH52420.1"/>
    </source>
</evidence>
<gene>
    <name evidence="2" type="ORF">FHX76_000288</name>
</gene>
<keyword evidence="3" id="KW-1185">Reference proteome</keyword>